<feature type="domain" description="Nucleoside phosphorylase" evidence="2">
    <location>
        <begin position="38"/>
        <end position="317"/>
    </location>
</feature>
<keyword evidence="3" id="KW-0808">Transferase</keyword>
<dbReference type="AlphaFoldDB" id="G0U124"/>
<dbReference type="Pfam" id="PF01048">
    <property type="entry name" value="PNP_UDP_1"/>
    <property type="match status" value="1"/>
</dbReference>
<dbReference type="PANTHER" id="PTHR43691">
    <property type="entry name" value="URIDINE PHOSPHORYLASE"/>
    <property type="match status" value="1"/>
</dbReference>
<dbReference type="OMA" id="CGGLQPY"/>
<gene>
    <name evidence="3" type="ORF">TVY486_0803870</name>
</gene>
<proteinExistence type="predicted"/>
<accession>G0U124</accession>
<dbReference type="CDD" id="cd00436">
    <property type="entry name" value="UP_TbUP-like"/>
    <property type="match status" value="1"/>
</dbReference>
<dbReference type="EMBL" id="HE573024">
    <property type="protein sequence ID" value="CCC49779.1"/>
    <property type="molecule type" value="Genomic_DNA"/>
</dbReference>
<dbReference type="GO" id="GO:0005829">
    <property type="term" value="C:cytosol"/>
    <property type="evidence" value="ECO:0007669"/>
    <property type="project" value="TreeGrafter"/>
</dbReference>
<dbReference type="VEuPathDB" id="TriTrypDB:TvY486_0803870"/>
<dbReference type="GO" id="GO:0004850">
    <property type="term" value="F:uridine phosphorylase activity"/>
    <property type="evidence" value="ECO:0007669"/>
    <property type="project" value="TreeGrafter"/>
</dbReference>
<dbReference type="InterPro" id="IPR035994">
    <property type="entry name" value="Nucleoside_phosphorylase_sf"/>
</dbReference>
<dbReference type="InterPro" id="IPR000845">
    <property type="entry name" value="Nucleoside_phosphorylase_d"/>
</dbReference>
<name>G0U124_TRYVY</name>
<keyword evidence="3" id="KW-0328">Glycosyltransferase</keyword>
<dbReference type="PANTHER" id="PTHR43691:SF15">
    <property type="entry name" value="PHOSPHORYLASE, PUTATIVE-RELATED"/>
    <property type="match status" value="1"/>
</dbReference>
<reference evidence="3" key="1">
    <citation type="journal article" date="2012" name="Proc. Natl. Acad. Sci. U.S.A.">
        <title>Antigenic diversity is generated by distinct evolutionary mechanisms in African trypanosome species.</title>
        <authorList>
            <person name="Jackson A.P."/>
            <person name="Berry A."/>
            <person name="Aslett M."/>
            <person name="Allison H.C."/>
            <person name="Burton P."/>
            <person name="Vavrova-Anderson J."/>
            <person name="Brown R."/>
            <person name="Browne H."/>
            <person name="Corton N."/>
            <person name="Hauser H."/>
            <person name="Gamble J."/>
            <person name="Gilderthorp R."/>
            <person name="Marcello L."/>
            <person name="McQuillan J."/>
            <person name="Otto T.D."/>
            <person name="Quail M.A."/>
            <person name="Sanders M.J."/>
            <person name="van Tonder A."/>
            <person name="Ginger M.L."/>
            <person name="Field M.C."/>
            <person name="Barry J.D."/>
            <person name="Hertz-Fowler C."/>
            <person name="Berriman M."/>
        </authorList>
    </citation>
    <scope>NUCLEOTIDE SEQUENCE</scope>
    <source>
        <strain evidence="3">Y486</strain>
    </source>
</reference>
<dbReference type="Gene3D" id="3.40.50.1580">
    <property type="entry name" value="Nucleoside phosphorylase domain"/>
    <property type="match status" value="1"/>
</dbReference>
<sequence>MSSGTPSKGEAYENPDLPLTPEGTTYHLNCKSADLADRIILVGDPGRVEVVASFFDKDSIRFRTHHREMYIATGTYKGTPVSVLSTGMGTDNLEIVMNEIHLLKEYDVERGAWRPLVGSCDASSGIPPFDPSSVKLIRVGTCGSPSPSVPVGCLAITRHVIGTDNTCLYYRAEARGDTPDLQEVRRVAREQTGLGAIDIYTTMAHPAITQGLATACEKHNKAATTEEEKQPYVVGTTSTASGFYACQGREVGRFRGRITLPNLVEELSKLKFNLSTGTEVVVNIEMETSGLCCLSRMLGYQAGVVCAVVAKRAGDKAFATPEQSTKALSNGIRFALDTIVSIP</sequence>
<evidence type="ECO:0000256" key="1">
    <source>
        <dbReference type="SAM" id="MobiDB-lite"/>
    </source>
</evidence>
<dbReference type="GO" id="GO:0006218">
    <property type="term" value="P:uridine catabolic process"/>
    <property type="evidence" value="ECO:0007669"/>
    <property type="project" value="TreeGrafter"/>
</dbReference>
<evidence type="ECO:0000259" key="2">
    <source>
        <dbReference type="Pfam" id="PF01048"/>
    </source>
</evidence>
<dbReference type="FunFam" id="3.40.50.1580:FF:000016">
    <property type="entry name" value="Nucleoside phosphorylase, putative"/>
    <property type="match status" value="1"/>
</dbReference>
<dbReference type="EC" id="2.4.2.-" evidence="3"/>
<dbReference type="SUPFAM" id="SSF53167">
    <property type="entry name" value="Purine and uridine phosphorylases"/>
    <property type="match status" value="1"/>
</dbReference>
<protein>
    <submittedName>
        <fullName evidence="3">Putative nucleoside phosphorylase</fullName>
        <ecNumber evidence="3">2.4.2.-</ecNumber>
    </submittedName>
</protein>
<feature type="region of interest" description="Disordered" evidence="1">
    <location>
        <begin position="1"/>
        <end position="20"/>
    </location>
</feature>
<evidence type="ECO:0000313" key="3">
    <source>
        <dbReference type="EMBL" id="CCC49779.1"/>
    </source>
</evidence>
<organism evidence="3">
    <name type="scientific">Trypanosoma vivax (strain Y486)</name>
    <dbReference type="NCBI Taxonomy" id="1055687"/>
    <lineage>
        <taxon>Eukaryota</taxon>
        <taxon>Discoba</taxon>
        <taxon>Euglenozoa</taxon>
        <taxon>Kinetoplastea</taxon>
        <taxon>Metakinetoplastina</taxon>
        <taxon>Trypanosomatida</taxon>
        <taxon>Trypanosomatidae</taxon>
        <taxon>Trypanosoma</taxon>
        <taxon>Duttonella</taxon>
    </lineage>
</organism>